<accession>A0A2S9GYY5</accession>
<dbReference type="EMBL" id="PUGF01000010">
    <property type="protein sequence ID" value="PRC92920.1"/>
    <property type="molecule type" value="Genomic_DNA"/>
</dbReference>
<evidence type="ECO:0000256" key="1">
    <source>
        <dbReference type="SAM" id="Phobius"/>
    </source>
</evidence>
<feature type="transmembrane region" description="Helical" evidence="1">
    <location>
        <begin position="84"/>
        <end position="103"/>
    </location>
</feature>
<keyword evidence="3" id="KW-1185">Reference proteome</keyword>
<keyword evidence="1" id="KW-0812">Transmembrane</keyword>
<dbReference type="RefSeq" id="WP_105532002.1">
    <property type="nucleotide sequence ID" value="NZ_PUGF01000010.1"/>
</dbReference>
<gene>
    <name evidence="2" type="ORF">S2091_2337</name>
</gene>
<evidence type="ECO:0000313" key="3">
    <source>
        <dbReference type="Proteomes" id="UP000237839"/>
    </source>
</evidence>
<keyword evidence="1" id="KW-1133">Transmembrane helix</keyword>
<dbReference type="Proteomes" id="UP000237839">
    <property type="component" value="Unassembled WGS sequence"/>
</dbReference>
<organism evidence="2 3">
    <name type="scientific">Solimicrobium silvestre</name>
    <dbReference type="NCBI Taxonomy" id="2099400"/>
    <lineage>
        <taxon>Bacteria</taxon>
        <taxon>Pseudomonadati</taxon>
        <taxon>Pseudomonadota</taxon>
        <taxon>Betaproteobacteria</taxon>
        <taxon>Burkholderiales</taxon>
        <taxon>Oxalobacteraceae</taxon>
        <taxon>Solimicrobium</taxon>
    </lineage>
</organism>
<feature type="transmembrane region" description="Helical" evidence="1">
    <location>
        <begin position="134"/>
        <end position="155"/>
    </location>
</feature>
<proteinExistence type="predicted"/>
<comment type="caution">
    <text evidence="2">The sequence shown here is derived from an EMBL/GenBank/DDBJ whole genome shotgun (WGS) entry which is preliminary data.</text>
</comment>
<evidence type="ECO:0000313" key="2">
    <source>
        <dbReference type="EMBL" id="PRC92920.1"/>
    </source>
</evidence>
<sequence>MKKNEAKKIALEMLGTGESKKSVFEKLTGEGMSGRFIANIIASYANPGLCEKYKGLIKAVIVIAYVQVLVGLVAGFVYGGQYGAIGGLVGAILGAAWTLLFAWGFTQNKAWAYNVTILLSVIQVPKQISNFEKAPIYIGTMISISCALIFFYFYVRTKIFPDYAGLFSIKKLNGAYEFKE</sequence>
<feature type="transmembrane region" description="Helical" evidence="1">
    <location>
        <begin position="56"/>
        <end position="78"/>
    </location>
</feature>
<keyword evidence="1" id="KW-0472">Membrane</keyword>
<name>A0A2S9GYY5_9BURK</name>
<dbReference type="OrthoDB" id="6871677at2"/>
<dbReference type="AlphaFoldDB" id="A0A2S9GYY5"/>
<protein>
    <submittedName>
        <fullName evidence="2">Uncharacterized protein</fullName>
    </submittedName>
</protein>
<reference evidence="2 3" key="1">
    <citation type="submission" date="2018-02" db="EMBL/GenBank/DDBJ databases">
        <title>Solimicrobium silvestre gen. nov., sp. nov., isolated from alpine forest soil.</title>
        <authorList>
            <person name="Margesin R."/>
            <person name="Albuquerque L."/>
            <person name="Zhang D.-C."/>
            <person name="Froufe H.J.C."/>
            <person name="Severino R."/>
            <person name="Roxo I."/>
            <person name="Egas C."/>
            <person name="Da Costa M.S."/>
        </authorList>
    </citation>
    <scope>NUCLEOTIDE SEQUENCE [LARGE SCALE GENOMIC DNA]</scope>
    <source>
        <strain evidence="2 3">S20-91</strain>
    </source>
</reference>